<dbReference type="PANTHER" id="PTHR34703:SF1">
    <property type="entry name" value="ANTIPORTER SUBUNIT MNHG2-RELATED"/>
    <property type="match status" value="1"/>
</dbReference>
<accession>F6DAH2</accession>
<evidence type="ECO:0000313" key="2">
    <source>
        <dbReference type="EMBL" id="AEG32228.1"/>
    </source>
</evidence>
<reference evidence="2 3" key="1">
    <citation type="submission" date="2011-05" db="EMBL/GenBank/DDBJ databases">
        <title>Complete sequence of Thioalkalimicrobium cyclicum ALM1.</title>
        <authorList>
            <consortium name="US DOE Joint Genome Institute"/>
            <person name="Lucas S."/>
            <person name="Han J."/>
            <person name="Lapidus A."/>
            <person name="Cheng J.-F."/>
            <person name="Goodwin L."/>
            <person name="Pitluck S."/>
            <person name="Peters L."/>
            <person name="Mikhailova N."/>
            <person name="Davenport K."/>
            <person name="Han C."/>
            <person name="Tapia R."/>
            <person name="Land M."/>
            <person name="Hauser L."/>
            <person name="Kyrpides N."/>
            <person name="Ivanova N."/>
            <person name="Pagani I."/>
            <person name="Kappler U."/>
            <person name="Woyke T."/>
        </authorList>
    </citation>
    <scope>NUCLEOTIDE SEQUENCE [LARGE SCALE GENOMIC DNA]</scope>
    <source>
        <strain evidence="3">DSM 14477 / JCM 11371 / ALM1</strain>
    </source>
</reference>
<dbReference type="NCBIfam" id="TIGR01300">
    <property type="entry name" value="CPA3_mnhG_phaG"/>
    <property type="match status" value="1"/>
</dbReference>
<keyword evidence="1" id="KW-0472">Membrane</keyword>
<sequence>MLEVIISALILIGAFFTLVGSIGLFKLPDFYMRLHGPTKATTLGVGAILIASAIFFTVRGEGISLHELLVTVFLFITAPVSAHLMAKAALHIKTKRVERTRSTLNED</sequence>
<dbReference type="Pfam" id="PF03334">
    <property type="entry name" value="PhaG_MnhG_YufB"/>
    <property type="match status" value="1"/>
</dbReference>
<feature type="transmembrane region" description="Helical" evidence="1">
    <location>
        <begin position="68"/>
        <end position="86"/>
    </location>
</feature>
<evidence type="ECO:0000256" key="1">
    <source>
        <dbReference type="SAM" id="Phobius"/>
    </source>
</evidence>
<keyword evidence="1" id="KW-0812">Transmembrane</keyword>
<dbReference type="eggNOG" id="COG1320">
    <property type="taxonomic scope" value="Bacteria"/>
</dbReference>
<organism evidence="2 3">
    <name type="scientific">Thiomicrospira cyclica (strain DSM 14477 / JCM 11371 / ALM1)</name>
    <name type="common">Thioalkalimicrobium cyclicum</name>
    <dbReference type="NCBI Taxonomy" id="717773"/>
    <lineage>
        <taxon>Bacteria</taxon>
        <taxon>Pseudomonadati</taxon>
        <taxon>Pseudomonadota</taxon>
        <taxon>Gammaproteobacteria</taxon>
        <taxon>Thiotrichales</taxon>
        <taxon>Piscirickettsiaceae</taxon>
        <taxon>Thiomicrospira</taxon>
    </lineage>
</organism>
<dbReference type="Proteomes" id="UP000009232">
    <property type="component" value="Chromosome"/>
</dbReference>
<dbReference type="PANTHER" id="PTHR34703">
    <property type="entry name" value="ANTIPORTER SUBUNIT MNHG2-RELATED"/>
    <property type="match status" value="1"/>
</dbReference>
<feature type="transmembrane region" description="Helical" evidence="1">
    <location>
        <begin position="37"/>
        <end position="56"/>
    </location>
</feature>
<evidence type="ECO:0000313" key="3">
    <source>
        <dbReference type="Proteomes" id="UP000009232"/>
    </source>
</evidence>
<feature type="transmembrane region" description="Helical" evidence="1">
    <location>
        <begin position="6"/>
        <end position="25"/>
    </location>
</feature>
<proteinExistence type="predicted"/>
<dbReference type="EMBL" id="CP002776">
    <property type="protein sequence ID" value="AEG32228.1"/>
    <property type="molecule type" value="Genomic_DNA"/>
</dbReference>
<dbReference type="GO" id="GO:0015385">
    <property type="term" value="F:sodium:proton antiporter activity"/>
    <property type="evidence" value="ECO:0007669"/>
    <property type="project" value="TreeGrafter"/>
</dbReference>
<gene>
    <name evidence="2" type="ordered locus">Thicy_1468</name>
</gene>
<dbReference type="InterPro" id="IPR005133">
    <property type="entry name" value="PhaG_MnhG_YufB"/>
</dbReference>
<dbReference type="OrthoDB" id="9813804at2"/>
<dbReference type="AlphaFoldDB" id="F6DAH2"/>
<dbReference type="NCBIfam" id="NF009316">
    <property type="entry name" value="PRK12674.1-5"/>
    <property type="match status" value="1"/>
</dbReference>
<dbReference type="HOGENOM" id="CLU_121334_1_1_6"/>
<protein>
    <submittedName>
        <fullName evidence="2">Monovalent cation/proton antiporter, MnhG/PhaG subunit</fullName>
    </submittedName>
</protein>
<dbReference type="RefSeq" id="WP_013836003.1">
    <property type="nucleotide sequence ID" value="NC_015581.1"/>
</dbReference>
<name>F6DAH2_THICA</name>
<keyword evidence="1" id="KW-1133">Transmembrane helix</keyword>
<keyword evidence="3" id="KW-1185">Reference proteome</keyword>
<dbReference type="STRING" id="717773.Thicy_1468"/>
<dbReference type="KEGG" id="tcy:Thicy_1468"/>